<dbReference type="InterPro" id="IPR001077">
    <property type="entry name" value="COMT_C"/>
</dbReference>
<dbReference type="Pfam" id="PF08100">
    <property type="entry name" value="Dimerisation"/>
    <property type="match status" value="1"/>
</dbReference>
<protein>
    <submittedName>
        <fullName evidence="6">Uncharacterized protein</fullName>
    </submittedName>
</protein>
<dbReference type="Proteomes" id="UP000008370">
    <property type="component" value="Unassembled WGS sequence"/>
</dbReference>
<organism evidence="6 7">
    <name type="scientific">Phanerochaete carnosa (strain HHB-10118-sp)</name>
    <name type="common">White-rot fungus</name>
    <name type="synonym">Peniophora carnosa</name>
    <dbReference type="NCBI Taxonomy" id="650164"/>
    <lineage>
        <taxon>Eukaryota</taxon>
        <taxon>Fungi</taxon>
        <taxon>Dikarya</taxon>
        <taxon>Basidiomycota</taxon>
        <taxon>Agaricomycotina</taxon>
        <taxon>Agaricomycetes</taxon>
        <taxon>Polyporales</taxon>
        <taxon>Phanerochaetaceae</taxon>
        <taxon>Phanerochaete</taxon>
    </lineage>
</organism>
<evidence type="ECO:0000256" key="1">
    <source>
        <dbReference type="ARBA" id="ARBA00022603"/>
    </source>
</evidence>
<accession>K5WRN0</accession>
<dbReference type="InterPro" id="IPR036390">
    <property type="entry name" value="WH_DNA-bd_sf"/>
</dbReference>
<dbReference type="SUPFAM" id="SSF53335">
    <property type="entry name" value="S-adenosyl-L-methionine-dependent methyltransferases"/>
    <property type="match status" value="1"/>
</dbReference>
<dbReference type="InterPro" id="IPR012967">
    <property type="entry name" value="COMT_dimerisation"/>
</dbReference>
<keyword evidence="3" id="KW-0949">S-adenosyl-L-methionine</keyword>
<dbReference type="SUPFAM" id="SSF46785">
    <property type="entry name" value="Winged helix' DNA-binding domain"/>
    <property type="match status" value="1"/>
</dbReference>
<evidence type="ECO:0000256" key="2">
    <source>
        <dbReference type="ARBA" id="ARBA00022679"/>
    </source>
</evidence>
<evidence type="ECO:0000259" key="4">
    <source>
        <dbReference type="Pfam" id="PF00891"/>
    </source>
</evidence>
<dbReference type="HOGENOM" id="CLU_005533_0_3_1"/>
<feature type="domain" description="O-methyltransferase dimerisation" evidence="5">
    <location>
        <begin position="87"/>
        <end position="161"/>
    </location>
</feature>
<dbReference type="PROSITE" id="PS51683">
    <property type="entry name" value="SAM_OMT_II"/>
    <property type="match status" value="1"/>
</dbReference>
<dbReference type="KEGG" id="pco:PHACADRAFT_210781"/>
<dbReference type="PANTHER" id="PTHR43712:SF2">
    <property type="entry name" value="O-METHYLTRANSFERASE CICE"/>
    <property type="match status" value="1"/>
</dbReference>
<dbReference type="GeneID" id="18913016"/>
<dbReference type="GO" id="GO:0008171">
    <property type="term" value="F:O-methyltransferase activity"/>
    <property type="evidence" value="ECO:0007669"/>
    <property type="project" value="InterPro"/>
</dbReference>
<dbReference type="OrthoDB" id="2410195at2759"/>
<dbReference type="EMBL" id="JH930474">
    <property type="protein sequence ID" value="EKM53042.1"/>
    <property type="molecule type" value="Genomic_DNA"/>
</dbReference>
<dbReference type="InterPro" id="IPR029063">
    <property type="entry name" value="SAM-dependent_MTases_sf"/>
</dbReference>
<sequence length="465" mass="50870">MGISNPTTLSELKALSKIIQDSIDSIEASLASKNMEFPSPHTPISLESEAARMQPEVNRACALIISAAYQLINSVRSPILSIAAVASQHILCASLSVVIAANVAEALREADPKGAHVNEIALASNIDPSKLARVLRVLATNHIFVEVAPDVFTHNRISSCLDTGKSVKDILANPEAKHIGTLGKVAGVEYSTDECLKAGGYLRDMLLDPKIAKSQEPNETALSLAFNTKLDAWEWYEQKGNEYRLQRFCIALEGIKQAGPRNAILEGFDWRSLKQDAVVVDVGGGVGSQSMRLAQNFSHLRFVVQDREQIVKDAVEFWDGQLPGAVKSQKPVKNASVFLLHTVLHDWSDDYCIRILRHLRDAAAPDTRLLIVDSLLPYACEDDSLEGIAGVERPVHPKPLLPNLGHSATFLYHADVQMMAIFNGKERTPRQVKELMEQTGWKVIRVHPSSAFGTAKVIGVPENTA</sequence>
<dbReference type="PANTHER" id="PTHR43712">
    <property type="entry name" value="PUTATIVE (AFU_ORTHOLOGUE AFUA_4G14580)-RELATED"/>
    <property type="match status" value="1"/>
</dbReference>
<dbReference type="AlphaFoldDB" id="K5WRN0"/>
<keyword evidence="1" id="KW-0489">Methyltransferase</keyword>
<evidence type="ECO:0000256" key="3">
    <source>
        <dbReference type="ARBA" id="ARBA00022691"/>
    </source>
</evidence>
<dbReference type="Pfam" id="PF00891">
    <property type="entry name" value="Methyltransf_2"/>
    <property type="match status" value="1"/>
</dbReference>
<dbReference type="RefSeq" id="XP_007397749.1">
    <property type="nucleotide sequence ID" value="XM_007397687.1"/>
</dbReference>
<proteinExistence type="predicted"/>
<name>K5WRN0_PHACS</name>
<dbReference type="InParanoid" id="K5WRN0"/>
<evidence type="ECO:0000313" key="7">
    <source>
        <dbReference type="Proteomes" id="UP000008370"/>
    </source>
</evidence>
<dbReference type="Gene3D" id="1.10.10.10">
    <property type="entry name" value="Winged helix-like DNA-binding domain superfamily/Winged helix DNA-binding domain"/>
    <property type="match status" value="1"/>
</dbReference>
<evidence type="ECO:0000313" key="6">
    <source>
        <dbReference type="EMBL" id="EKM53042.1"/>
    </source>
</evidence>
<dbReference type="Gene3D" id="3.40.50.150">
    <property type="entry name" value="Vaccinia Virus protein VP39"/>
    <property type="match status" value="1"/>
</dbReference>
<gene>
    <name evidence="6" type="ORF">PHACADRAFT_210781</name>
</gene>
<evidence type="ECO:0000259" key="5">
    <source>
        <dbReference type="Pfam" id="PF08100"/>
    </source>
</evidence>
<dbReference type="InterPro" id="IPR036388">
    <property type="entry name" value="WH-like_DNA-bd_sf"/>
</dbReference>
<feature type="domain" description="O-methyltransferase C-terminal" evidence="4">
    <location>
        <begin position="263"/>
        <end position="382"/>
    </location>
</feature>
<reference evidence="6 7" key="1">
    <citation type="journal article" date="2012" name="BMC Genomics">
        <title>Comparative genomics of the white-rot fungi, Phanerochaete carnosa and P. chrysosporium, to elucidate the genetic basis of the distinct wood types they colonize.</title>
        <authorList>
            <person name="Suzuki H."/>
            <person name="MacDonald J."/>
            <person name="Syed K."/>
            <person name="Salamov A."/>
            <person name="Hori C."/>
            <person name="Aerts A."/>
            <person name="Henrissat B."/>
            <person name="Wiebenga A."/>
            <person name="vanKuyk P.A."/>
            <person name="Barry K."/>
            <person name="Lindquist E."/>
            <person name="LaButti K."/>
            <person name="Lapidus A."/>
            <person name="Lucas S."/>
            <person name="Coutinho P."/>
            <person name="Gong Y."/>
            <person name="Samejima M."/>
            <person name="Mahadevan R."/>
            <person name="Abou-Zaid M."/>
            <person name="de Vries R.P."/>
            <person name="Igarashi K."/>
            <person name="Yadav J.S."/>
            <person name="Grigoriev I.V."/>
            <person name="Master E.R."/>
        </authorList>
    </citation>
    <scope>NUCLEOTIDE SEQUENCE [LARGE SCALE GENOMIC DNA]</scope>
    <source>
        <strain evidence="6 7">HHB-10118-sp</strain>
    </source>
</reference>
<dbReference type="GO" id="GO:0032259">
    <property type="term" value="P:methylation"/>
    <property type="evidence" value="ECO:0007669"/>
    <property type="project" value="UniProtKB-KW"/>
</dbReference>
<keyword evidence="7" id="KW-1185">Reference proteome</keyword>
<dbReference type="InterPro" id="IPR016461">
    <property type="entry name" value="COMT-like"/>
</dbReference>
<keyword evidence="2" id="KW-0808">Transferase</keyword>